<accession>A0A8X6VAT5</accession>
<organism evidence="2 3">
    <name type="scientific">Trichonephila clavipes</name>
    <name type="common">Golden silk orbweaver</name>
    <name type="synonym">Nephila clavipes</name>
    <dbReference type="NCBI Taxonomy" id="2585209"/>
    <lineage>
        <taxon>Eukaryota</taxon>
        <taxon>Metazoa</taxon>
        <taxon>Ecdysozoa</taxon>
        <taxon>Arthropoda</taxon>
        <taxon>Chelicerata</taxon>
        <taxon>Arachnida</taxon>
        <taxon>Araneae</taxon>
        <taxon>Araneomorphae</taxon>
        <taxon>Entelegynae</taxon>
        <taxon>Araneoidea</taxon>
        <taxon>Nephilidae</taxon>
        <taxon>Trichonephila</taxon>
    </lineage>
</organism>
<feature type="compositionally biased region" description="Basic and acidic residues" evidence="1">
    <location>
        <begin position="16"/>
        <end position="31"/>
    </location>
</feature>
<keyword evidence="3" id="KW-1185">Reference proteome</keyword>
<dbReference type="EMBL" id="BMAU01021221">
    <property type="protein sequence ID" value="GFY00714.1"/>
    <property type="molecule type" value="Genomic_DNA"/>
</dbReference>
<evidence type="ECO:0000313" key="2">
    <source>
        <dbReference type="EMBL" id="GFY00714.1"/>
    </source>
</evidence>
<proteinExistence type="predicted"/>
<reference evidence="2" key="1">
    <citation type="submission" date="2020-08" db="EMBL/GenBank/DDBJ databases">
        <title>Multicomponent nature underlies the extraordinary mechanical properties of spider dragline silk.</title>
        <authorList>
            <person name="Kono N."/>
            <person name="Nakamura H."/>
            <person name="Mori M."/>
            <person name="Yoshida Y."/>
            <person name="Ohtoshi R."/>
            <person name="Malay A.D."/>
            <person name="Moran D.A.P."/>
            <person name="Tomita M."/>
            <person name="Numata K."/>
            <person name="Arakawa K."/>
        </authorList>
    </citation>
    <scope>NUCLEOTIDE SEQUENCE</scope>
</reference>
<gene>
    <name evidence="2" type="primary">NCL1_28832</name>
    <name evidence="2" type="ORF">TNCV_2141061</name>
</gene>
<feature type="compositionally biased region" description="Polar residues" evidence="1">
    <location>
        <begin position="32"/>
        <end position="41"/>
    </location>
</feature>
<sequence>MSFTRKPGSGRPLQTSRRENRHISGDAHEETGLQSNGTRSSLATNPDSISVVMTIVFVCGDFLVNASILPFLYSGTPLPQLVVAAVAKWSRYWIVAGLVTSSSPLPLKTRRVGERCTLNLSRAQTSSCWCGVVVRRGGQFRYRPRHLTMVQNYVVRCQKPSCY</sequence>
<feature type="region of interest" description="Disordered" evidence="1">
    <location>
        <begin position="1"/>
        <end position="41"/>
    </location>
</feature>
<name>A0A8X6VAT5_TRICX</name>
<comment type="caution">
    <text evidence="2">The sequence shown here is derived from an EMBL/GenBank/DDBJ whole genome shotgun (WGS) entry which is preliminary data.</text>
</comment>
<protein>
    <submittedName>
        <fullName evidence="2">Uncharacterized protein</fullName>
    </submittedName>
</protein>
<dbReference type="AlphaFoldDB" id="A0A8X6VAT5"/>
<evidence type="ECO:0000256" key="1">
    <source>
        <dbReference type="SAM" id="MobiDB-lite"/>
    </source>
</evidence>
<dbReference type="Proteomes" id="UP000887159">
    <property type="component" value="Unassembled WGS sequence"/>
</dbReference>
<evidence type="ECO:0000313" key="3">
    <source>
        <dbReference type="Proteomes" id="UP000887159"/>
    </source>
</evidence>